<evidence type="ECO:0000313" key="2">
    <source>
        <dbReference type="EMBL" id="GIX70858.1"/>
    </source>
</evidence>
<comment type="caution">
    <text evidence="2">The sequence shown here is derived from an EMBL/GenBank/DDBJ whole genome shotgun (WGS) entry which is preliminary data.</text>
</comment>
<accession>A0AAV4MEL0</accession>
<dbReference type="Proteomes" id="UP001054945">
    <property type="component" value="Unassembled WGS sequence"/>
</dbReference>
<name>A0AAV4MEL0_CAEEX</name>
<reference evidence="2 3" key="1">
    <citation type="submission" date="2021-06" db="EMBL/GenBank/DDBJ databases">
        <title>Caerostris extrusa draft genome.</title>
        <authorList>
            <person name="Kono N."/>
            <person name="Arakawa K."/>
        </authorList>
    </citation>
    <scope>NUCLEOTIDE SEQUENCE [LARGE SCALE GENOMIC DNA]</scope>
</reference>
<organism evidence="2 3">
    <name type="scientific">Caerostris extrusa</name>
    <name type="common">Bark spider</name>
    <name type="synonym">Caerostris bankana</name>
    <dbReference type="NCBI Taxonomy" id="172846"/>
    <lineage>
        <taxon>Eukaryota</taxon>
        <taxon>Metazoa</taxon>
        <taxon>Ecdysozoa</taxon>
        <taxon>Arthropoda</taxon>
        <taxon>Chelicerata</taxon>
        <taxon>Arachnida</taxon>
        <taxon>Araneae</taxon>
        <taxon>Araneomorphae</taxon>
        <taxon>Entelegynae</taxon>
        <taxon>Araneoidea</taxon>
        <taxon>Araneidae</taxon>
        <taxon>Caerostris</taxon>
    </lineage>
</organism>
<feature type="region of interest" description="Disordered" evidence="1">
    <location>
        <begin position="55"/>
        <end position="80"/>
    </location>
</feature>
<dbReference type="AlphaFoldDB" id="A0AAV4MEL0"/>
<dbReference type="EMBL" id="BPLR01019701">
    <property type="protein sequence ID" value="GIX70858.1"/>
    <property type="molecule type" value="Genomic_DNA"/>
</dbReference>
<protein>
    <submittedName>
        <fullName evidence="2">Uncharacterized protein</fullName>
    </submittedName>
</protein>
<evidence type="ECO:0000256" key="1">
    <source>
        <dbReference type="SAM" id="MobiDB-lite"/>
    </source>
</evidence>
<keyword evidence="3" id="KW-1185">Reference proteome</keyword>
<evidence type="ECO:0000313" key="3">
    <source>
        <dbReference type="Proteomes" id="UP001054945"/>
    </source>
</evidence>
<proteinExistence type="predicted"/>
<gene>
    <name evidence="2" type="ORF">CEXT_297261</name>
</gene>
<sequence length="80" mass="9224">MQQIYQESMCNEGRGIDTDSIRFDSFLSLNRDFCTEKERVVKDCTITVGGTDSETHAEIIPSSRDRNRDYEVHDGSTLRF</sequence>